<evidence type="ECO:0000313" key="3">
    <source>
        <dbReference type="EMBL" id="KAF2732418.1"/>
    </source>
</evidence>
<dbReference type="EMBL" id="ML996177">
    <property type="protein sequence ID" value="KAF2732418.1"/>
    <property type="molecule type" value="Genomic_DNA"/>
</dbReference>
<dbReference type="PANTHER" id="PTHR45033:SF1">
    <property type="entry name" value="OXIDOREDUCTASE (EUROFUNG)"/>
    <property type="match status" value="1"/>
</dbReference>
<feature type="compositionally biased region" description="Low complexity" evidence="1">
    <location>
        <begin position="19"/>
        <end position="30"/>
    </location>
</feature>
<dbReference type="SUPFAM" id="SSF50129">
    <property type="entry name" value="GroES-like"/>
    <property type="match status" value="1"/>
</dbReference>
<gene>
    <name evidence="3" type="ORF">EJ04DRAFT_544652</name>
</gene>
<dbReference type="InterPro" id="IPR020843">
    <property type="entry name" value="ER"/>
</dbReference>
<comment type="caution">
    <text evidence="3">The sequence shown here is derived from an EMBL/GenBank/DDBJ whole genome shotgun (WGS) entry which is preliminary data.</text>
</comment>
<dbReference type="OrthoDB" id="3509362at2759"/>
<dbReference type="Proteomes" id="UP000799444">
    <property type="component" value="Unassembled WGS sequence"/>
</dbReference>
<dbReference type="Gene3D" id="3.40.50.720">
    <property type="entry name" value="NAD(P)-binding Rossmann-like Domain"/>
    <property type="match status" value="1"/>
</dbReference>
<name>A0A9P4V0V0_9PLEO</name>
<evidence type="ECO:0000259" key="2">
    <source>
        <dbReference type="SMART" id="SM00829"/>
    </source>
</evidence>
<dbReference type="GO" id="GO:0016491">
    <property type="term" value="F:oxidoreductase activity"/>
    <property type="evidence" value="ECO:0007669"/>
    <property type="project" value="InterPro"/>
</dbReference>
<protein>
    <submittedName>
        <fullName evidence="3">NAD(P)-binding protein</fullName>
    </submittedName>
</protein>
<dbReference type="Pfam" id="PF08240">
    <property type="entry name" value="ADH_N"/>
    <property type="match status" value="1"/>
</dbReference>
<dbReference type="PANTHER" id="PTHR45033">
    <property type="match status" value="1"/>
</dbReference>
<dbReference type="InterPro" id="IPR013154">
    <property type="entry name" value="ADH-like_N"/>
</dbReference>
<evidence type="ECO:0000256" key="1">
    <source>
        <dbReference type="SAM" id="MobiDB-lite"/>
    </source>
</evidence>
<feature type="region of interest" description="Disordered" evidence="1">
    <location>
        <begin position="1"/>
        <end position="30"/>
    </location>
</feature>
<dbReference type="InterPro" id="IPR036291">
    <property type="entry name" value="NAD(P)-bd_dom_sf"/>
</dbReference>
<dbReference type="Gene3D" id="3.90.180.10">
    <property type="entry name" value="Medium-chain alcohol dehydrogenases, catalytic domain"/>
    <property type="match status" value="1"/>
</dbReference>
<accession>A0A9P4V0V0</accession>
<dbReference type="SMART" id="SM00829">
    <property type="entry name" value="PKS_ER"/>
    <property type="match status" value="1"/>
</dbReference>
<dbReference type="AlphaFoldDB" id="A0A9P4V0V0"/>
<organism evidence="3 4">
    <name type="scientific">Polyplosphaeria fusca</name>
    <dbReference type="NCBI Taxonomy" id="682080"/>
    <lineage>
        <taxon>Eukaryota</taxon>
        <taxon>Fungi</taxon>
        <taxon>Dikarya</taxon>
        <taxon>Ascomycota</taxon>
        <taxon>Pezizomycotina</taxon>
        <taxon>Dothideomycetes</taxon>
        <taxon>Pleosporomycetidae</taxon>
        <taxon>Pleosporales</taxon>
        <taxon>Tetraplosphaeriaceae</taxon>
        <taxon>Polyplosphaeria</taxon>
    </lineage>
</organism>
<dbReference type="CDD" id="cd08276">
    <property type="entry name" value="MDR7"/>
    <property type="match status" value="1"/>
</dbReference>
<proteinExistence type="predicted"/>
<dbReference type="SUPFAM" id="SSF51735">
    <property type="entry name" value="NAD(P)-binding Rossmann-fold domains"/>
    <property type="match status" value="1"/>
</dbReference>
<feature type="domain" description="Enoyl reductase (ER)" evidence="2">
    <location>
        <begin position="18"/>
        <end position="367"/>
    </location>
</feature>
<sequence>MSLPSTYRSFRRSEPPYPLTLVPTTSPLPSPSSLAPTTLLVRVHAVSLNFRDSSMLAGTYPSVTKPSCIPCMDCAGEVVARGSAVKGFEIGDRVMPTCDLTHLGREGKVKNPLTAEGVVEKGVDERDLGFWALGAETNGVLAEYVMFEEEWMVKVPNGIDWVEAATLPCVGVTAWKCLNGLEEVREDSVALLQGTGGVSMFSLLLCIAAGITPIITSSSDQKLAKLKELGPQVQTINYKTKNVVEEVMRLTEGKGVDYVVNNIGAASVPDDVKVLRKRHGTIALVGFLGGFQAHQWQADVLLTLMLKAAKLQGVLAGSRKDFENLNKFLEEKKVRLDPILDRVFSFEESAAAFQYLDSGSHVGKVVIKM</sequence>
<dbReference type="InterPro" id="IPR052711">
    <property type="entry name" value="Zinc_ADH-like"/>
</dbReference>
<dbReference type="InterPro" id="IPR011032">
    <property type="entry name" value="GroES-like_sf"/>
</dbReference>
<evidence type="ECO:0000313" key="4">
    <source>
        <dbReference type="Proteomes" id="UP000799444"/>
    </source>
</evidence>
<keyword evidence="4" id="KW-1185">Reference proteome</keyword>
<dbReference type="Pfam" id="PF00107">
    <property type="entry name" value="ADH_zinc_N"/>
    <property type="match status" value="1"/>
</dbReference>
<dbReference type="InterPro" id="IPR013149">
    <property type="entry name" value="ADH-like_C"/>
</dbReference>
<reference evidence="3" key="1">
    <citation type="journal article" date="2020" name="Stud. Mycol.">
        <title>101 Dothideomycetes genomes: a test case for predicting lifestyles and emergence of pathogens.</title>
        <authorList>
            <person name="Haridas S."/>
            <person name="Albert R."/>
            <person name="Binder M."/>
            <person name="Bloem J."/>
            <person name="Labutti K."/>
            <person name="Salamov A."/>
            <person name="Andreopoulos B."/>
            <person name="Baker S."/>
            <person name="Barry K."/>
            <person name="Bills G."/>
            <person name="Bluhm B."/>
            <person name="Cannon C."/>
            <person name="Castanera R."/>
            <person name="Culley D."/>
            <person name="Daum C."/>
            <person name="Ezra D."/>
            <person name="Gonzalez J."/>
            <person name="Henrissat B."/>
            <person name="Kuo A."/>
            <person name="Liang C."/>
            <person name="Lipzen A."/>
            <person name="Lutzoni F."/>
            <person name="Magnuson J."/>
            <person name="Mondo S."/>
            <person name="Nolan M."/>
            <person name="Ohm R."/>
            <person name="Pangilinan J."/>
            <person name="Park H.-J."/>
            <person name="Ramirez L."/>
            <person name="Alfaro M."/>
            <person name="Sun H."/>
            <person name="Tritt A."/>
            <person name="Yoshinaga Y."/>
            <person name="Zwiers L.-H."/>
            <person name="Turgeon B."/>
            <person name="Goodwin S."/>
            <person name="Spatafora J."/>
            <person name="Crous P."/>
            <person name="Grigoriev I."/>
        </authorList>
    </citation>
    <scope>NUCLEOTIDE SEQUENCE</scope>
    <source>
        <strain evidence="3">CBS 125425</strain>
    </source>
</reference>